<dbReference type="GO" id="GO:0030246">
    <property type="term" value="F:carbohydrate binding"/>
    <property type="evidence" value="ECO:0007669"/>
    <property type="project" value="UniProtKB-KW"/>
</dbReference>
<dbReference type="Gene3D" id="1.50.10.10">
    <property type="match status" value="1"/>
</dbReference>
<keyword evidence="1" id="KW-0732">Signal</keyword>
<feature type="domain" description="Ricin B lectin" evidence="2">
    <location>
        <begin position="695"/>
        <end position="832"/>
    </location>
</feature>
<dbReference type="OrthoDB" id="231241at2"/>
<evidence type="ECO:0000259" key="2">
    <source>
        <dbReference type="SMART" id="SM00458"/>
    </source>
</evidence>
<dbReference type="PROSITE" id="PS50231">
    <property type="entry name" value="RICIN_B_LECTIN"/>
    <property type="match status" value="1"/>
</dbReference>
<dbReference type="Pfam" id="PF03633">
    <property type="entry name" value="Glyco_hydro_65C"/>
    <property type="match status" value="1"/>
</dbReference>
<dbReference type="Gene3D" id="2.60.120.260">
    <property type="entry name" value="Galactose-binding domain-like"/>
    <property type="match status" value="1"/>
</dbReference>
<sequence>MNLRRLPATALVLVLAAGGLAAGTGPAAAVDPPGPLPAVGAGTAFLNADAFVGGFDDPAWYRANIPFLEVPDRQIQDVYYYRWKTWKEHLVYTGPQFGWISSEFLDPVSYGAPYGGISAAAGHHINEGRWVRNSQYLDDYINYWLTGPGAGPKPAEEHVNPNTTDWGHEYSFWAAAAVWNRYLANGDRAFVTAQQPALQRFYDRWNVQYDAAVGLYWQVPVWDASELSAASYQSDDPYHGGAGYRPSINAYQYGDARAIADIAALRGDGATADLYHGRAAALRRTMDDRLWDPRRNFYYHVMRDRNPGLTRLDTREHIGFVPWMFNMPDAGRSVAWAQVTDPQGFSSAYGPTTAERRSPQFMRDALTGCCRWNGPSWPYATAQVLSGLANLLQDYPAQPFADSADYLDLLRRYALTQYRNGVPYVAEAHHPDENRWIYDGRGHSEDYNHSTYVDNVISGLIGVDARADDTVTIKPLAPASWDYFLLENAPYHGHNLTVLWDRTGTRYGRGAGLRIFVDGVPKAAQPGLNPLTVHVGAPVTPPAGERVDIAANPQRHGNGATQPFASYTFTVDNAWRAIDGRIFEHDVPQNTRWTSYSSPNASDHLGVDFGRPVTVDDVRLYFYDDGGGVRVPTSYDLQYWTGAEWRTVAGGTAPVANGLTRHTFAAVTTSRLRVLAPNRGGGVGWGLSELQVWTRPTFKIFNRHSGKLLAVENASTADGAPVQQYSDTGTLDHRWELVDNGDGWFRIRNLNSGKVLGVAGMSTADSAPIVQYDDNGTADHLWLPLDAGDGNHKLVNRHSGRLLAVEAMSTADSAAVQQYHDNNTDDQQWQLRPSTGR</sequence>
<feature type="signal peptide" evidence="1">
    <location>
        <begin position="1"/>
        <end position="21"/>
    </location>
</feature>
<dbReference type="SUPFAM" id="SSF49785">
    <property type="entry name" value="Galactose-binding domain-like"/>
    <property type="match status" value="1"/>
</dbReference>
<evidence type="ECO:0000256" key="1">
    <source>
        <dbReference type="SAM" id="SignalP"/>
    </source>
</evidence>
<dbReference type="InterPro" id="IPR008979">
    <property type="entry name" value="Galactose-bd-like_sf"/>
</dbReference>
<organism evidence="3 4">
    <name type="scientific">Actinoplanes xinjiangensis</name>
    <dbReference type="NCBI Taxonomy" id="512350"/>
    <lineage>
        <taxon>Bacteria</taxon>
        <taxon>Bacillati</taxon>
        <taxon>Actinomycetota</taxon>
        <taxon>Actinomycetes</taxon>
        <taxon>Micromonosporales</taxon>
        <taxon>Micromonosporaceae</taxon>
        <taxon>Actinoplanes</taxon>
    </lineage>
</organism>
<dbReference type="InterPro" id="IPR005194">
    <property type="entry name" value="Glyco_hydro_65_C"/>
</dbReference>
<evidence type="ECO:0000313" key="4">
    <source>
        <dbReference type="Proteomes" id="UP000245697"/>
    </source>
</evidence>
<dbReference type="Pfam" id="PF22422">
    <property type="entry name" value="MGH1-like_GH"/>
    <property type="match status" value="1"/>
</dbReference>
<dbReference type="EMBL" id="QGGR01000006">
    <property type="protein sequence ID" value="PWK48386.1"/>
    <property type="molecule type" value="Genomic_DNA"/>
</dbReference>
<keyword evidence="4" id="KW-1185">Reference proteome</keyword>
<dbReference type="GO" id="GO:0005975">
    <property type="term" value="P:carbohydrate metabolic process"/>
    <property type="evidence" value="ECO:0007669"/>
    <property type="project" value="InterPro"/>
</dbReference>
<gene>
    <name evidence="3" type="ORF">BC793_106416</name>
</gene>
<protein>
    <submittedName>
        <fullName evidence="3">Ricin-type beta-trefoil lectin protein</fullName>
    </submittedName>
</protein>
<proteinExistence type="predicted"/>
<dbReference type="InterPro" id="IPR035992">
    <property type="entry name" value="Ricin_B-like_lectins"/>
</dbReference>
<dbReference type="AlphaFoldDB" id="A0A316FKZ1"/>
<comment type="caution">
    <text evidence="3">The sequence shown here is derived from an EMBL/GenBank/DDBJ whole genome shotgun (WGS) entry which is preliminary data.</text>
</comment>
<dbReference type="RefSeq" id="WP_109593415.1">
    <property type="nucleotide sequence ID" value="NZ_BONA01000039.1"/>
</dbReference>
<reference evidence="3 4" key="1">
    <citation type="submission" date="2018-05" db="EMBL/GenBank/DDBJ databases">
        <title>Genomic Encyclopedia of Archaeal and Bacterial Type Strains, Phase II (KMG-II): from individual species to whole genera.</title>
        <authorList>
            <person name="Goeker M."/>
        </authorList>
    </citation>
    <scope>NUCLEOTIDE SEQUENCE [LARGE SCALE GENOMIC DNA]</scope>
    <source>
        <strain evidence="3 4">DSM 45184</strain>
    </source>
</reference>
<evidence type="ECO:0000313" key="3">
    <source>
        <dbReference type="EMBL" id="PWK48386.1"/>
    </source>
</evidence>
<dbReference type="Gene3D" id="2.80.10.50">
    <property type="match status" value="1"/>
</dbReference>
<dbReference type="InterPro" id="IPR012341">
    <property type="entry name" value="6hp_glycosidase-like_sf"/>
</dbReference>
<dbReference type="InterPro" id="IPR000772">
    <property type="entry name" value="Ricin_B_lectin"/>
</dbReference>
<dbReference type="Pfam" id="PF14200">
    <property type="entry name" value="RicinB_lectin_2"/>
    <property type="match status" value="2"/>
</dbReference>
<name>A0A316FKZ1_9ACTN</name>
<dbReference type="SUPFAM" id="SSF50370">
    <property type="entry name" value="Ricin B-like lectins"/>
    <property type="match status" value="1"/>
</dbReference>
<dbReference type="SMART" id="SM00458">
    <property type="entry name" value="RICIN"/>
    <property type="match status" value="1"/>
</dbReference>
<accession>A0A316FKZ1</accession>
<dbReference type="InterPro" id="IPR008928">
    <property type="entry name" value="6-hairpin_glycosidase_sf"/>
</dbReference>
<dbReference type="Pfam" id="PF00754">
    <property type="entry name" value="F5_F8_type_C"/>
    <property type="match status" value="1"/>
</dbReference>
<feature type="chain" id="PRO_5039538431" evidence="1">
    <location>
        <begin position="22"/>
        <end position="837"/>
    </location>
</feature>
<dbReference type="InterPro" id="IPR000421">
    <property type="entry name" value="FA58C"/>
</dbReference>
<dbReference type="SUPFAM" id="SSF48208">
    <property type="entry name" value="Six-hairpin glycosidases"/>
    <property type="match status" value="1"/>
</dbReference>
<keyword evidence="3" id="KW-0430">Lectin</keyword>
<dbReference type="InterPro" id="IPR054491">
    <property type="entry name" value="MGH1-like_GH"/>
</dbReference>
<dbReference type="Proteomes" id="UP000245697">
    <property type="component" value="Unassembled WGS sequence"/>
</dbReference>